<dbReference type="EMBL" id="QBUD01000008">
    <property type="protein sequence ID" value="PUB13127.1"/>
    <property type="molecule type" value="Genomic_DNA"/>
</dbReference>
<dbReference type="RefSeq" id="WP_108387010.1">
    <property type="nucleotide sequence ID" value="NZ_QBUD01000008.1"/>
</dbReference>
<accession>A0A2T6KDR7</accession>
<name>A0A2T6KDR7_9RHOB</name>
<evidence type="ECO:0000313" key="2">
    <source>
        <dbReference type="Proteomes" id="UP000244523"/>
    </source>
</evidence>
<dbReference type="Pfam" id="PF11836">
    <property type="entry name" value="Phage_TAC_11"/>
    <property type="match status" value="1"/>
</dbReference>
<comment type="caution">
    <text evidence="1">The sequence shown here is derived from an EMBL/GenBank/DDBJ whole genome shotgun (WGS) entry which is preliminary data.</text>
</comment>
<evidence type="ECO:0000313" key="1">
    <source>
        <dbReference type="EMBL" id="PUB13127.1"/>
    </source>
</evidence>
<organism evidence="1 2">
    <name type="scientific">Yoonia sediminilitoris</name>
    <dbReference type="NCBI Taxonomy" id="1286148"/>
    <lineage>
        <taxon>Bacteria</taxon>
        <taxon>Pseudomonadati</taxon>
        <taxon>Pseudomonadota</taxon>
        <taxon>Alphaproteobacteria</taxon>
        <taxon>Rhodobacterales</taxon>
        <taxon>Paracoccaceae</taxon>
        <taxon>Yoonia</taxon>
    </lineage>
</organism>
<keyword evidence="2" id="KW-1185">Reference proteome</keyword>
<dbReference type="OrthoDB" id="7206814at2"/>
<protein>
    <submittedName>
        <fullName evidence="1">Tail tube GTA-gp10-like protein</fullName>
    </submittedName>
</protein>
<gene>
    <name evidence="1" type="ORF">C8N45_10847</name>
</gene>
<dbReference type="InterPro" id="IPR021791">
    <property type="entry name" value="Phage_TAC_11"/>
</dbReference>
<reference evidence="1 2" key="1">
    <citation type="submission" date="2018-04" db="EMBL/GenBank/DDBJ databases">
        <title>Genomic Encyclopedia of Archaeal and Bacterial Type Strains, Phase II (KMG-II): from individual species to whole genera.</title>
        <authorList>
            <person name="Goeker M."/>
        </authorList>
    </citation>
    <scope>NUCLEOTIDE SEQUENCE [LARGE SCALE GENOMIC DNA]</scope>
    <source>
        <strain evidence="1 2">DSM 29955</strain>
    </source>
</reference>
<proteinExistence type="predicted"/>
<sequence>MTNPMTGEVSLTIDGQAFDCKLTLGALAALETGLGDESLIDLIRRFETSAFSSRDVMAVVIAGLHGGGWTGNSDDLMTAKIEGGPVEAAKAAALMLARAFTPPI</sequence>
<dbReference type="Proteomes" id="UP000244523">
    <property type="component" value="Unassembled WGS sequence"/>
</dbReference>
<dbReference type="AlphaFoldDB" id="A0A2T6KDR7"/>